<reference evidence="2" key="1">
    <citation type="submission" date="2021-02" db="EMBL/GenBank/DDBJ databases">
        <authorList>
            <person name="Steward A R."/>
        </authorList>
    </citation>
    <scope>NUCLEOTIDE SEQUENCE</scope>
</reference>
<dbReference type="Pfam" id="PF00078">
    <property type="entry name" value="RVT_1"/>
    <property type="match status" value="1"/>
</dbReference>
<organism evidence="2 3">
    <name type="scientific">Pieris macdunnoughi</name>
    <dbReference type="NCBI Taxonomy" id="345717"/>
    <lineage>
        <taxon>Eukaryota</taxon>
        <taxon>Metazoa</taxon>
        <taxon>Ecdysozoa</taxon>
        <taxon>Arthropoda</taxon>
        <taxon>Hexapoda</taxon>
        <taxon>Insecta</taxon>
        <taxon>Pterygota</taxon>
        <taxon>Neoptera</taxon>
        <taxon>Endopterygota</taxon>
        <taxon>Lepidoptera</taxon>
        <taxon>Glossata</taxon>
        <taxon>Ditrysia</taxon>
        <taxon>Papilionoidea</taxon>
        <taxon>Pieridae</taxon>
        <taxon>Pierinae</taxon>
        <taxon>Pieris</taxon>
    </lineage>
</organism>
<sequence length="147" mass="16979">MDHGKQVDVIYTDYSKCFDRIDHSILLGKLWAVGIHGDLFCWFKSYIEKRSQAVVLQGFASRWINITSGVPQGSMLGPLLFILFVNDIQTCFLHSKILLYADDMKILKYISTKEDSSDLQEDLNRFEAYCQINKLDLNVSKCFSMTY</sequence>
<dbReference type="InterPro" id="IPR000477">
    <property type="entry name" value="RT_dom"/>
</dbReference>
<dbReference type="OrthoDB" id="426210at2759"/>
<dbReference type="SUPFAM" id="SSF56672">
    <property type="entry name" value="DNA/RNA polymerases"/>
    <property type="match status" value="1"/>
</dbReference>
<dbReference type="AlphaFoldDB" id="A0A821PPB6"/>
<evidence type="ECO:0000313" key="2">
    <source>
        <dbReference type="EMBL" id="CAF4810088.1"/>
    </source>
</evidence>
<dbReference type="InterPro" id="IPR043502">
    <property type="entry name" value="DNA/RNA_pol_sf"/>
</dbReference>
<dbReference type="GO" id="GO:0071897">
    <property type="term" value="P:DNA biosynthetic process"/>
    <property type="evidence" value="ECO:0007669"/>
    <property type="project" value="UniProtKB-ARBA"/>
</dbReference>
<keyword evidence="3" id="KW-1185">Reference proteome</keyword>
<comment type="caution">
    <text evidence="2">The sequence shown here is derived from an EMBL/GenBank/DDBJ whole genome shotgun (WGS) entry which is preliminary data.</text>
</comment>
<dbReference type="PROSITE" id="PS50878">
    <property type="entry name" value="RT_POL"/>
    <property type="match status" value="1"/>
</dbReference>
<gene>
    <name evidence="2" type="ORF">PMACD_LOCUS3978</name>
</gene>
<dbReference type="PANTHER" id="PTHR33332">
    <property type="entry name" value="REVERSE TRANSCRIPTASE DOMAIN-CONTAINING PROTEIN"/>
    <property type="match status" value="1"/>
</dbReference>
<proteinExistence type="predicted"/>
<feature type="domain" description="Reverse transcriptase" evidence="1">
    <location>
        <begin position="1"/>
        <end position="147"/>
    </location>
</feature>
<name>A0A821PPB6_9NEOP</name>
<protein>
    <recommendedName>
        <fullName evidence="1">Reverse transcriptase domain-containing protein</fullName>
    </recommendedName>
</protein>
<accession>A0A821PPB6</accession>
<evidence type="ECO:0000259" key="1">
    <source>
        <dbReference type="PROSITE" id="PS50878"/>
    </source>
</evidence>
<evidence type="ECO:0000313" key="3">
    <source>
        <dbReference type="Proteomes" id="UP000663880"/>
    </source>
</evidence>
<dbReference type="Proteomes" id="UP000663880">
    <property type="component" value="Unassembled WGS sequence"/>
</dbReference>
<dbReference type="EMBL" id="CAJOBZ010000007">
    <property type="protein sequence ID" value="CAF4810088.1"/>
    <property type="molecule type" value="Genomic_DNA"/>
</dbReference>